<dbReference type="Pfam" id="PF14025">
    <property type="entry name" value="DUF4241"/>
    <property type="match status" value="1"/>
</dbReference>
<organism evidence="1 2">
    <name type="scientific">Massilia eurypsychrophila</name>
    <dbReference type="NCBI Taxonomy" id="1485217"/>
    <lineage>
        <taxon>Bacteria</taxon>
        <taxon>Pseudomonadati</taxon>
        <taxon>Pseudomonadota</taxon>
        <taxon>Betaproteobacteria</taxon>
        <taxon>Burkholderiales</taxon>
        <taxon>Oxalobacteraceae</taxon>
        <taxon>Telluria group</taxon>
        <taxon>Massilia</taxon>
    </lineage>
</organism>
<sequence length="211" mass="22869">MQFSPKAKVTMANFDVEHLKKMLRSAIGKASGPFETVQDDSAKLPGEARDESTGIELIEPSQQSFQTVAARRAAYAKTMPAHVDFSTRFEKRTIGGIDLIPIPVGQLSLPSGKLVVADPFYFAEKFTGPFKREIAPGDYTVELALAVAGEWGRRIAFARVCFAGGAPSVWELAETTVPGELNVFIGVDTGMVCFADAKRRHCIRGCGSKIL</sequence>
<dbReference type="EMBL" id="PDOC01000045">
    <property type="protein sequence ID" value="PIL41996.1"/>
    <property type="molecule type" value="Genomic_DNA"/>
</dbReference>
<reference evidence="1 2" key="1">
    <citation type="submission" date="2017-10" db="EMBL/GenBank/DDBJ databases">
        <title>Massilia psychrophilum sp. nov., a novel purple-pigmented bacterium isolated from Tianshan glacier, Xinjiang Municipality, China.</title>
        <authorList>
            <person name="Wang H."/>
        </authorList>
    </citation>
    <scope>NUCLEOTIDE SEQUENCE [LARGE SCALE GENOMIC DNA]</scope>
    <source>
        <strain evidence="1 2">JCM 30074</strain>
    </source>
</reference>
<name>A0A2G8T7F8_9BURK</name>
<keyword evidence="2" id="KW-1185">Reference proteome</keyword>
<dbReference type="AlphaFoldDB" id="A0A2G8T7F8"/>
<proteinExistence type="predicted"/>
<evidence type="ECO:0000313" key="2">
    <source>
        <dbReference type="Proteomes" id="UP000230390"/>
    </source>
</evidence>
<evidence type="ECO:0000313" key="1">
    <source>
        <dbReference type="EMBL" id="PIL41996.1"/>
    </source>
</evidence>
<dbReference type="InterPro" id="IPR025335">
    <property type="entry name" value="DUF4241"/>
</dbReference>
<dbReference type="Proteomes" id="UP000230390">
    <property type="component" value="Unassembled WGS sequence"/>
</dbReference>
<comment type="caution">
    <text evidence="1">The sequence shown here is derived from an EMBL/GenBank/DDBJ whole genome shotgun (WGS) entry which is preliminary data.</text>
</comment>
<protein>
    <submittedName>
        <fullName evidence="1">Uncharacterized protein</fullName>
    </submittedName>
</protein>
<accession>A0A2G8T7F8</accession>
<dbReference type="OrthoDB" id="9789980at2"/>
<gene>
    <name evidence="1" type="ORF">CR105_26690</name>
</gene>